<comment type="caution">
    <text evidence="1">The sequence shown here is derived from an EMBL/GenBank/DDBJ whole genome shotgun (WGS) entry which is preliminary data.</text>
</comment>
<reference evidence="1" key="1">
    <citation type="submission" date="2021-01" db="EMBL/GenBank/DDBJ databases">
        <authorList>
            <consortium name="Genoscope - CEA"/>
            <person name="William W."/>
        </authorList>
    </citation>
    <scope>NUCLEOTIDE SEQUENCE</scope>
</reference>
<dbReference type="AlphaFoldDB" id="A0A8S1M3H7"/>
<evidence type="ECO:0000313" key="1">
    <source>
        <dbReference type="EMBL" id="CAD8071046.1"/>
    </source>
</evidence>
<accession>A0A8S1M3H7</accession>
<dbReference type="EMBL" id="CAJJDN010000027">
    <property type="protein sequence ID" value="CAD8071046.1"/>
    <property type="molecule type" value="Genomic_DNA"/>
</dbReference>
<evidence type="ECO:0000313" key="2">
    <source>
        <dbReference type="Proteomes" id="UP000692954"/>
    </source>
</evidence>
<dbReference type="Proteomes" id="UP000692954">
    <property type="component" value="Unassembled WGS sequence"/>
</dbReference>
<gene>
    <name evidence="1" type="ORF">PSON_ATCC_30995.1.T0270301</name>
</gene>
<dbReference type="OrthoDB" id="301635at2759"/>
<name>A0A8S1M3H7_9CILI</name>
<keyword evidence="2" id="KW-1185">Reference proteome</keyword>
<proteinExistence type="predicted"/>
<sequence length="394" mass="45943">MQVLQPINDQQQPVKISSDYQFKEVPQSRCIYHPQYIRHFCKEPSCLMPLCEDCIKVHPHQHSRYIDSIESTLSQVYKGYASKANEIATHQTGDILQIRQDLHKLIDTIVDDVLNKADKNYQYDQIVQWRNLIKKLERLKDPNNCLKEAILYFADQDNSNAQLKYQGVPIQVNYEALEQAKFHLHHLFMVTLEDGEYFFRPGERTGDNPIRRVSRMIYDPVLPTHTDYQPYNYSPQRMMMTQPVQPQQIVYQTQVTPTTVQSQQPPIVQIIPQVQPYSQYIQPQVQAQPIAQPPPQPQPIVINKTEPPQPLVYYQESPIKMVSPKQEPFIQQITVPQPTIQQTIPQPQIIQYVQPVVRPPQQTVPTLYTVSGSRPFIPQQQNTEYSHPYPLIQQ</sequence>
<organism evidence="1 2">
    <name type="scientific">Paramecium sonneborni</name>
    <dbReference type="NCBI Taxonomy" id="65129"/>
    <lineage>
        <taxon>Eukaryota</taxon>
        <taxon>Sar</taxon>
        <taxon>Alveolata</taxon>
        <taxon>Ciliophora</taxon>
        <taxon>Intramacronucleata</taxon>
        <taxon>Oligohymenophorea</taxon>
        <taxon>Peniculida</taxon>
        <taxon>Parameciidae</taxon>
        <taxon>Paramecium</taxon>
    </lineage>
</organism>
<protein>
    <submittedName>
        <fullName evidence="1">Uncharacterized protein</fullName>
    </submittedName>
</protein>